<organism evidence="1 2">
    <name type="scientific">Thelohanellus kitauei</name>
    <name type="common">Myxosporean</name>
    <dbReference type="NCBI Taxonomy" id="669202"/>
    <lineage>
        <taxon>Eukaryota</taxon>
        <taxon>Metazoa</taxon>
        <taxon>Cnidaria</taxon>
        <taxon>Myxozoa</taxon>
        <taxon>Myxosporea</taxon>
        <taxon>Bivalvulida</taxon>
        <taxon>Platysporina</taxon>
        <taxon>Myxobolidae</taxon>
        <taxon>Thelohanellus</taxon>
    </lineage>
</organism>
<dbReference type="Proteomes" id="UP000031668">
    <property type="component" value="Unassembled WGS sequence"/>
</dbReference>
<evidence type="ECO:0000313" key="2">
    <source>
        <dbReference type="Proteomes" id="UP000031668"/>
    </source>
</evidence>
<gene>
    <name evidence="1" type="ORF">RF11_07998</name>
</gene>
<keyword evidence="2" id="KW-1185">Reference proteome</keyword>
<comment type="caution">
    <text evidence="1">The sequence shown here is derived from an EMBL/GenBank/DDBJ whole genome shotgun (WGS) entry which is preliminary data.</text>
</comment>
<evidence type="ECO:0000313" key="1">
    <source>
        <dbReference type="EMBL" id="KII75174.1"/>
    </source>
</evidence>
<reference evidence="1 2" key="1">
    <citation type="journal article" date="2014" name="Genome Biol. Evol.">
        <title>The genome of the myxosporean Thelohanellus kitauei shows adaptations to nutrient acquisition within its fish host.</title>
        <authorList>
            <person name="Yang Y."/>
            <person name="Xiong J."/>
            <person name="Zhou Z."/>
            <person name="Huo F."/>
            <person name="Miao W."/>
            <person name="Ran C."/>
            <person name="Liu Y."/>
            <person name="Zhang J."/>
            <person name="Feng J."/>
            <person name="Wang M."/>
            <person name="Wang M."/>
            <person name="Wang L."/>
            <person name="Yao B."/>
        </authorList>
    </citation>
    <scope>NUCLEOTIDE SEQUENCE [LARGE SCALE GENOMIC DNA]</scope>
    <source>
        <strain evidence="1">Wuqing</strain>
    </source>
</reference>
<dbReference type="EMBL" id="JWZT01000015">
    <property type="protein sequence ID" value="KII75174.1"/>
    <property type="molecule type" value="Genomic_DNA"/>
</dbReference>
<proteinExistence type="predicted"/>
<accession>A0A0C2JBD8</accession>
<name>A0A0C2JBD8_THEKT</name>
<sequence length="108" mass="12456">MPGIGDRKPSMLLEEMRSLTCGHISCLLSEEIFIRQMPDDVRMQWAGADFTDLQKSGERADEIWPARPTDVIKQSVKRSKMNEHKKAQAKPETPENMCFYHKSFESRA</sequence>
<dbReference type="OrthoDB" id="10048650at2759"/>
<dbReference type="AlphaFoldDB" id="A0A0C2JBD8"/>
<protein>
    <submittedName>
        <fullName evidence="1">Uncharacterized protein</fullName>
    </submittedName>
</protein>